<evidence type="ECO:0000313" key="7">
    <source>
        <dbReference type="EMBL" id="KAK8567303.1"/>
    </source>
</evidence>
<keyword evidence="3" id="KW-0325">Glycoprotein</keyword>
<comment type="function">
    <text evidence="4">The A chain is responsible for inhibiting protein synthesis through the catalytic inactivation of 60S ribosomal subunits by removing adenine from position 4,324 of 28S rRNA. The B chain binds to cell receptors and probably facilitates the entry into the cell of the A chain; B chains are also responsible for cell agglutination (lectin activity).</text>
</comment>
<feature type="domain" description="Ricin B lectin" evidence="6">
    <location>
        <begin position="279"/>
        <end position="349"/>
    </location>
</feature>
<comment type="similarity">
    <text evidence="1">In the N-terminal section; belongs to the ribosome-inactivating protein family. Type 2 RIP subfamily.</text>
</comment>
<dbReference type="SUPFAM" id="SSF50370">
    <property type="entry name" value="Ricin B-like lectins"/>
    <property type="match status" value="1"/>
</dbReference>
<dbReference type="PROSITE" id="PS50231">
    <property type="entry name" value="RICIN_B_LECTIN"/>
    <property type="match status" value="1"/>
</dbReference>
<feature type="chain" id="PRO_5046658498" description="Ribosome-inactivating protein" evidence="5">
    <location>
        <begin position="30"/>
        <end position="445"/>
    </location>
</feature>
<keyword evidence="2" id="KW-1015">Disulfide bond</keyword>
<keyword evidence="4" id="KW-0800">Toxin</keyword>
<dbReference type="PRINTS" id="PR00396">
    <property type="entry name" value="SHIGARICIN"/>
</dbReference>
<dbReference type="InterPro" id="IPR017989">
    <property type="entry name" value="Ribosome_inactivat_1/2"/>
</dbReference>
<name>A0ABR2EWE1_9ROSI</name>
<dbReference type="InterPro" id="IPR001574">
    <property type="entry name" value="Ribosome_inactivat_prot"/>
</dbReference>
<evidence type="ECO:0000256" key="5">
    <source>
        <dbReference type="SAM" id="SignalP"/>
    </source>
</evidence>
<evidence type="ECO:0000259" key="6">
    <source>
        <dbReference type="Pfam" id="PF00652"/>
    </source>
</evidence>
<dbReference type="PANTHER" id="PTHR33453">
    <property type="match status" value="1"/>
</dbReference>
<keyword evidence="5" id="KW-0732">Signal</keyword>
<organism evidence="7 8">
    <name type="scientific">Hibiscus sabdariffa</name>
    <name type="common">roselle</name>
    <dbReference type="NCBI Taxonomy" id="183260"/>
    <lineage>
        <taxon>Eukaryota</taxon>
        <taxon>Viridiplantae</taxon>
        <taxon>Streptophyta</taxon>
        <taxon>Embryophyta</taxon>
        <taxon>Tracheophyta</taxon>
        <taxon>Spermatophyta</taxon>
        <taxon>Magnoliopsida</taxon>
        <taxon>eudicotyledons</taxon>
        <taxon>Gunneridae</taxon>
        <taxon>Pentapetalae</taxon>
        <taxon>rosids</taxon>
        <taxon>malvids</taxon>
        <taxon>Malvales</taxon>
        <taxon>Malvaceae</taxon>
        <taxon>Malvoideae</taxon>
        <taxon>Hibiscus</taxon>
    </lineage>
</organism>
<accession>A0ABR2EWE1</accession>
<evidence type="ECO:0000256" key="1">
    <source>
        <dbReference type="ARBA" id="ARBA00010414"/>
    </source>
</evidence>
<evidence type="ECO:0000313" key="8">
    <source>
        <dbReference type="Proteomes" id="UP001472677"/>
    </source>
</evidence>
<keyword evidence="4" id="KW-0611">Plant defense</keyword>
<dbReference type="InterPro" id="IPR035992">
    <property type="entry name" value="Ricin_B-like_lectins"/>
</dbReference>
<reference evidence="7 8" key="1">
    <citation type="journal article" date="2024" name="G3 (Bethesda)">
        <title>Genome assembly of Hibiscus sabdariffa L. provides insights into metabolisms of medicinal natural products.</title>
        <authorList>
            <person name="Kim T."/>
        </authorList>
    </citation>
    <scope>NUCLEOTIDE SEQUENCE [LARGE SCALE GENOMIC DNA]</scope>
    <source>
        <strain evidence="7">TK-2024</strain>
        <tissue evidence="7">Old leaves</tissue>
    </source>
</reference>
<dbReference type="InterPro" id="IPR016138">
    <property type="entry name" value="Ribosome_inactivat_prot_sub1"/>
</dbReference>
<dbReference type="PANTHER" id="PTHR33453:SF34">
    <property type="entry name" value="RIBOSOME-INACTIVATING PROTEIN"/>
    <property type="match status" value="1"/>
</dbReference>
<evidence type="ECO:0000256" key="3">
    <source>
        <dbReference type="ARBA" id="ARBA00023180"/>
    </source>
</evidence>
<comment type="similarity">
    <text evidence="4">Belongs to the ribosome-inactivating protein family.</text>
</comment>
<dbReference type="EMBL" id="JBBPBM010000009">
    <property type="protein sequence ID" value="KAK8567303.1"/>
    <property type="molecule type" value="Genomic_DNA"/>
</dbReference>
<comment type="subunit">
    <text evidence="4">Might form dimers or tetramers of disulfide-linked A and B chains.</text>
</comment>
<dbReference type="Pfam" id="PF00161">
    <property type="entry name" value="RIP"/>
    <property type="match status" value="1"/>
</dbReference>
<dbReference type="SUPFAM" id="SSF56371">
    <property type="entry name" value="Ribosome inactivating proteins (RIP)"/>
    <property type="match status" value="1"/>
</dbReference>
<comment type="catalytic activity">
    <reaction evidence="4">
        <text>Endohydrolysis of the N-glycosidic bond at one specific adenosine on the 28S rRNA.</text>
        <dbReference type="EC" id="3.2.2.22"/>
    </reaction>
</comment>
<proteinExistence type="inferred from homology"/>
<gene>
    <name evidence="7" type="ORF">V6N12_005899</name>
</gene>
<dbReference type="EC" id="3.2.2.22" evidence="4"/>
<dbReference type="InterPro" id="IPR036041">
    <property type="entry name" value="Ribosome-inact_prot_sf"/>
</dbReference>
<sequence>MKASLYQQTTKLWFVLAVAVLWSCSISMAQPRTVRFNLRTVTRLTYRVFITELRTELLRYGNTDGDIALLPDRSRSDMEESNLIPAGRTSFPESPKLYEMFCSQTHKDGRALPFTGGYESLEGAAEVASRTEIYLGAGQLYHDVRNMNDYEPTSPNKSLIARALLVCMEMISEAVRFRYIEAEIAEVSATHGMFPRAVRLAFDPQKEPLIFDTVASVRFIVALMPVVCQNRGANLQDLQMPASTSSSSLPMAMISTGLQENDDTCDVALAPTSHIIGQNEDNTIRSQGRCLTTYGYSSGSYAMIYDCDKAVPDATKWEICSDGAIINPKSGLVLTGRRDSSGMINLVLDYNIYASNQALYAGKYATSPLILIVSHEGLCLLASGSQVRLDRCGVDTVNIATCDGWIGERWNHSACGYSKGAGCGRCKDYNRLRFSQIWFQRLYAL</sequence>
<dbReference type="Proteomes" id="UP001472677">
    <property type="component" value="Unassembled WGS sequence"/>
</dbReference>
<dbReference type="Gene3D" id="3.40.420.10">
    <property type="entry name" value="Ricin (A subunit), domain 1"/>
    <property type="match status" value="1"/>
</dbReference>
<keyword evidence="4" id="KW-0378">Hydrolase</keyword>
<dbReference type="InterPro" id="IPR000772">
    <property type="entry name" value="Ricin_B_lectin"/>
</dbReference>
<feature type="signal peptide" evidence="5">
    <location>
        <begin position="1"/>
        <end position="29"/>
    </location>
</feature>
<dbReference type="Pfam" id="PF00652">
    <property type="entry name" value="Ricin_B_lectin"/>
    <property type="match status" value="1"/>
</dbReference>
<comment type="caution">
    <text evidence="7">The sequence shown here is derived from an EMBL/GenBank/DDBJ whole genome shotgun (WGS) entry which is preliminary data.</text>
</comment>
<evidence type="ECO:0000256" key="2">
    <source>
        <dbReference type="ARBA" id="ARBA00023157"/>
    </source>
</evidence>
<evidence type="ECO:0000256" key="4">
    <source>
        <dbReference type="RuleBase" id="RU004915"/>
    </source>
</evidence>
<keyword evidence="4" id="KW-0652">Protein synthesis inhibitor</keyword>
<keyword evidence="8" id="KW-1185">Reference proteome</keyword>
<dbReference type="Gene3D" id="2.80.10.50">
    <property type="match status" value="1"/>
</dbReference>
<protein>
    <recommendedName>
        <fullName evidence="4">Ribosome-inactivating protein</fullName>
    </recommendedName>
    <component>
        <recommendedName>
            <fullName evidence="4">Ribosome-inactivating protein chain A</fullName>
        </recommendedName>
        <alternativeName>
            <fullName evidence="4">rRNA N-glycosidase</fullName>
            <ecNumber evidence="4">3.2.2.22</ecNumber>
        </alternativeName>
    </component>
    <component>
        <recommendedName>
            <fullName evidence="4">Ribosome-inactivating protein chain B</fullName>
        </recommendedName>
    </component>
</protein>